<dbReference type="InParanoid" id="B7GBP1"/>
<dbReference type="KEGG" id="pti:PHATRDRAFT_49722"/>
<dbReference type="PaxDb" id="2850-Phatr49722"/>
<keyword evidence="2" id="KW-1185">Reference proteome</keyword>
<dbReference type="OrthoDB" id="56073at2759"/>
<name>B7GBP1_PHATC</name>
<dbReference type="HOGENOM" id="CLU_636907_0_0_1"/>
<protein>
    <submittedName>
        <fullName evidence="1">Uncharacterized protein</fullName>
    </submittedName>
</protein>
<evidence type="ECO:0000313" key="1">
    <source>
        <dbReference type="EMBL" id="EEC43961.1"/>
    </source>
</evidence>
<sequence>MIAVSPEPTGSGEPAVSAEHALSVVGQLLGASFLREAEKNICSCSGSVDRLRECGILPDTPQMSHFSLQCPSISLVHEKHTSVDHRTRQTAHDLAIALLSRPVVLRRANYHCSSSMKPQTSQGASNPVFQTDSLPQLSQQILENAYQSFTVLIDSRLRAYASFLARHAMAVADEKTNEMGMFSVEQKLETLLDVGGKITVSRVSTRFDVAEVEGVQEGDHYSFPLSFYVEMSLMIPRPLATDEMVSVAFSAPGTIAAMVGEKQILSQVSVSLNVDALLSEMMDRASCIVAAVVEIANNAFCIPEEPKSIQRGDSYLAMPPPPPPPQPIPRQNSTNLRAKLVNPLELLSNAAAELPVVSPDLSGLMSPRHGVPPLTLEIPTVDPYLEDTDDSEKGVSEFSADQCADIVDGVFGALDDAFLKEPRYKKAKGQP</sequence>
<dbReference type="AlphaFoldDB" id="B7GBP1"/>
<dbReference type="RefSeq" id="XP_002184562.1">
    <property type="nucleotide sequence ID" value="XM_002184526.1"/>
</dbReference>
<reference evidence="2" key="2">
    <citation type="submission" date="2008-08" db="EMBL/GenBank/DDBJ databases">
        <authorList>
            <consortium name="Diatom Consortium"/>
            <person name="Grigoriev I."/>
            <person name="Grimwood J."/>
            <person name="Kuo A."/>
            <person name="Otillar R.P."/>
            <person name="Salamov A."/>
            <person name="Detter J.C."/>
            <person name="Lindquist E."/>
            <person name="Shapiro H."/>
            <person name="Lucas S."/>
            <person name="Glavina del Rio T."/>
            <person name="Pitluck S."/>
            <person name="Rokhsar D."/>
            <person name="Bowler C."/>
        </authorList>
    </citation>
    <scope>GENOME REANNOTATION</scope>
    <source>
        <strain evidence="2">CCAP 1055/1</strain>
    </source>
</reference>
<gene>
    <name evidence="1" type="ORF">PHATRDRAFT_49722</name>
</gene>
<dbReference type="Proteomes" id="UP000000759">
    <property type="component" value="Chromosome 24"/>
</dbReference>
<evidence type="ECO:0000313" key="2">
    <source>
        <dbReference type="Proteomes" id="UP000000759"/>
    </source>
</evidence>
<proteinExistence type="predicted"/>
<reference evidence="1 2" key="1">
    <citation type="journal article" date="2008" name="Nature">
        <title>The Phaeodactylum genome reveals the evolutionary history of diatom genomes.</title>
        <authorList>
            <person name="Bowler C."/>
            <person name="Allen A.E."/>
            <person name="Badger J.H."/>
            <person name="Grimwood J."/>
            <person name="Jabbari K."/>
            <person name="Kuo A."/>
            <person name="Maheswari U."/>
            <person name="Martens C."/>
            <person name="Maumus F."/>
            <person name="Otillar R.P."/>
            <person name="Rayko E."/>
            <person name="Salamov A."/>
            <person name="Vandepoele K."/>
            <person name="Beszteri B."/>
            <person name="Gruber A."/>
            <person name="Heijde M."/>
            <person name="Katinka M."/>
            <person name="Mock T."/>
            <person name="Valentin K."/>
            <person name="Verret F."/>
            <person name="Berges J.A."/>
            <person name="Brownlee C."/>
            <person name="Cadoret J.P."/>
            <person name="Chiovitti A."/>
            <person name="Choi C.J."/>
            <person name="Coesel S."/>
            <person name="De Martino A."/>
            <person name="Detter J.C."/>
            <person name="Durkin C."/>
            <person name="Falciatore A."/>
            <person name="Fournet J."/>
            <person name="Haruta M."/>
            <person name="Huysman M.J."/>
            <person name="Jenkins B.D."/>
            <person name="Jiroutova K."/>
            <person name="Jorgensen R.E."/>
            <person name="Joubert Y."/>
            <person name="Kaplan A."/>
            <person name="Kroger N."/>
            <person name="Kroth P.G."/>
            <person name="La Roche J."/>
            <person name="Lindquist E."/>
            <person name="Lommer M."/>
            <person name="Martin-Jezequel V."/>
            <person name="Lopez P.J."/>
            <person name="Lucas S."/>
            <person name="Mangogna M."/>
            <person name="McGinnis K."/>
            <person name="Medlin L.K."/>
            <person name="Montsant A."/>
            <person name="Oudot-Le Secq M.P."/>
            <person name="Napoli C."/>
            <person name="Obornik M."/>
            <person name="Parker M.S."/>
            <person name="Petit J.L."/>
            <person name="Porcel B.M."/>
            <person name="Poulsen N."/>
            <person name="Robison M."/>
            <person name="Rychlewski L."/>
            <person name="Rynearson T.A."/>
            <person name="Schmutz J."/>
            <person name="Shapiro H."/>
            <person name="Siaut M."/>
            <person name="Stanley M."/>
            <person name="Sussman M.R."/>
            <person name="Taylor A.R."/>
            <person name="Vardi A."/>
            <person name="von Dassow P."/>
            <person name="Vyverman W."/>
            <person name="Willis A."/>
            <person name="Wyrwicz L.S."/>
            <person name="Rokhsar D.S."/>
            <person name="Weissenbach J."/>
            <person name="Armbrust E.V."/>
            <person name="Green B.R."/>
            <person name="Van de Peer Y."/>
            <person name="Grigoriev I.V."/>
        </authorList>
    </citation>
    <scope>NUCLEOTIDE SEQUENCE [LARGE SCALE GENOMIC DNA]</scope>
    <source>
        <strain evidence="1 2">CCAP 1055/1</strain>
    </source>
</reference>
<dbReference type="GeneID" id="7198417"/>
<accession>B7GBP1</accession>
<dbReference type="EMBL" id="CM000626">
    <property type="protein sequence ID" value="EEC43961.1"/>
    <property type="molecule type" value="Genomic_DNA"/>
</dbReference>
<organism evidence="1 2">
    <name type="scientific">Phaeodactylum tricornutum (strain CCAP 1055/1)</name>
    <dbReference type="NCBI Taxonomy" id="556484"/>
    <lineage>
        <taxon>Eukaryota</taxon>
        <taxon>Sar</taxon>
        <taxon>Stramenopiles</taxon>
        <taxon>Ochrophyta</taxon>
        <taxon>Bacillariophyta</taxon>
        <taxon>Bacillariophyceae</taxon>
        <taxon>Bacillariophycidae</taxon>
        <taxon>Naviculales</taxon>
        <taxon>Phaeodactylaceae</taxon>
        <taxon>Phaeodactylum</taxon>
    </lineage>
</organism>